<comment type="caution">
    <text evidence="1">The sequence shown here is derived from an EMBL/GenBank/DDBJ whole genome shotgun (WGS) entry which is preliminary data.</text>
</comment>
<name>A0A2T7UEV8_9BURK</name>
<dbReference type="STRING" id="1293045.H663_12325"/>
<dbReference type="OrthoDB" id="9798158at2"/>
<dbReference type="EMBL" id="LFYT02000007">
    <property type="protein sequence ID" value="PVE43209.1"/>
    <property type="molecule type" value="Genomic_DNA"/>
</dbReference>
<dbReference type="AlphaFoldDB" id="A0A2T7UEV8"/>
<keyword evidence="2" id="KW-1185">Reference proteome</keyword>
<reference evidence="1" key="1">
    <citation type="submission" date="2017-04" db="EMBL/GenBank/DDBJ databases">
        <title>Unexpected and diverse lifestyles within the genus Limnohabitans.</title>
        <authorList>
            <person name="Kasalicky V."/>
            <person name="Mehrshad M."/>
            <person name="Andrei S.-A."/>
            <person name="Salcher M."/>
            <person name="Kratochvilova H."/>
            <person name="Simek K."/>
            <person name="Ghai R."/>
        </authorList>
    </citation>
    <scope>NUCLEOTIDE SEQUENCE [LARGE SCALE GENOMIC DNA]</scope>
    <source>
        <strain evidence="1">II-D5</strain>
    </source>
</reference>
<evidence type="ECO:0008006" key="3">
    <source>
        <dbReference type="Google" id="ProtNLM"/>
    </source>
</evidence>
<dbReference type="InterPro" id="IPR038573">
    <property type="entry name" value="BrnT_sf"/>
</dbReference>
<dbReference type="Pfam" id="PF04365">
    <property type="entry name" value="BrnT_toxin"/>
    <property type="match status" value="1"/>
</dbReference>
<evidence type="ECO:0000313" key="2">
    <source>
        <dbReference type="Proteomes" id="UP000037507"/>
    </source>
</evidence>
<gene>
    <name evidence="1" type="ORF">H663_007940</name>
</gene>
<dbReference type="RefSeq" id="WP_053173397.1">
    <property type="nucleotide sequence ID" value="NZ_LFYT02000007.1"/>
</dbReference>
<evidence type="ECO:0000313" key="1">
    <source>
        <dbReference type="EMBL" id="PVE43209.1"/>
    </source>
</evidence>
<organism evidence="1 2">
    <name type="scientific">Limnohabitans planktonicus II-D5</name>
    <dbReference type="NCBI Taxonomy" id="1293045"/>
    <lineage>
        <taxon>Bacteria</taxon>
        <taxon>Pseudomonadati</taxon>
        <taxon>Pseudomonadota</taxon>
        <taxon>Betaproteobacteria</taxon>
        <taxon>Burkholderiales</taxon>
        <taxon>Comamonadaceae</taxon>
        <taxon>Limnohabitans</taxon>
    </lineage>
</organism>
<dbReference type="Proteomes" id="UP000037507">
    <property type="component" value="Unassembled WGS sequence"/>
</dbReference>
<accession>A0A2T7UEV8</accession>
<dbReference type="Gene3D" id="3.10.450.530">
    <property type="entry name" value="Ribonuclease toxin, BrnT, of type II toxin-antitoxin system"/>
    <property type="match status" value="1"/>
</dbReference>
<sequence>MFKFEWDNQKAQSNLLKHGVSFDEAVSVFGDALALTFSDSDHSMDEDRSRTYGISTKERLLVVVHTERRNSIRIISARKATRYEKDIYKNG</sequence>
<dbReference type="InterPro" id="IPR007460">
    <property type="entry name" value="BrnT_toxin"/>
</dbReference>
<protein>
    <recommendedName>
        <fullName evidence="3">BrnT family toxin</fullName>
    </recommendedName>
</protein>
<proteinExistence type="predicted"/>